<dbReference type="GO" id="GO:0003677">
    <property type="term" value="F:DNA binding"/>
    <property type="evidence" value="ECO:0000318"/>
    <property type="project" value="GO_Central"/>
</dbReference>
<comment type="subunit">
    <text evidence="9">Component of the INO80 chromatin-remodeling complex.</text>
</comment>
<keyword evidence="5 9" id="KW-0067">ATP-binding</keyword>
<keyword evidence="7 9" id="KW-0238">DNA-binding</keyword>
<evidence type="ECO:0000256" key="6">
    <source>
        <dbReference type="ARBA" id="ARBA00022853"/>
    </source>
</evidence>
<keyword evidence="10" id="KW-0175">Coiled coil</keyword>
<dbReference type="CDD" id="cd18793">
    <property type="entry name" value="SF2_C_SNF"/>
    <property type="match status" value="1"/>
</dbReference>
<evidence type="ECO:0000256" key="7">
    <source>
        <dbReference type="ARBA" id="ARBA00023125"/>
    </source>
</evidence>
<dbReference type="GO" id="GO:0016787">
    <property type="term" value="F:hydrolase activity"/>
    <property type="evidence" value="ECO:0007669"/>
    <property type="project" value="UniProtKB-KW"/>
</dbReference>
<evidence type="ECO:0000313" key="12">
    <source>
        <dbReference type="EMBL" id="KAE8304040.1"/>
    </source>
</evidence>
<feature type="region of interest" description="Disordered" evidence="11">
    <location>
        <begin position="559"/>
        <end position="593"/>
    </location>
</feature>
<dbReference type="HOGENOM" id="CLU_236702_0_0_1"/>
<dbReference type="GO" id="GO:0140750">
    <property type="term" value="F:nucleosome array spacer activity"/>
    <property type="evidence" value="ECO:0000318"/>
    <property type="project" value="GO_Central"/>
</dbReference>
<name>A8BMN2_GIAIC</name>
<protein>
    <recommendedName>
        <fullName evidence="9">Chromatin-remodeling ATPase INO80</fullName>
        <ecNumber evidence="9">3.6.4.-</ecNumber>
    </recommendedName>
</protein>
<dbReference type="InterPro" id="IPR014001">
    <property type="entry name" value="Helicase_ATP-bd"/>
</dbReference>
<dbReference type="GO" id="GO:0031507">
    <property type="term" value="P:heterochromatin formation"/>
    <property type="evidence" value="ECO:0000318"/>
    <property type="project" value="GO_Central"/>
</dbReference>
<dbReference type="PANTHER" id="PTHR45685">
    <property type="entry name" value="HELICASE SRCAP-RELATED"/>
    <property type="match status" value="1"/>
</dbReference>
<dbReference type="GO" id="GO:0004386">
    <property type="term" value="F:helicase activity"/>
    <property type="evidence" value="ECO:0007669"/>
    <property type="project" value="UniProtKB-KW"/>
</dbReference>
<evidence type="ECO:0000313" key="13">
    <source>
        <dbReference type="Proteomes" id="UP000001548"/>
    </source>
</evidence>
<dbReference type="InterPro" id="IPR001650">
    <property type="entry name" value="Helicase_C-like"/>
</dbReference>
<evidence type="ECO:0000256" key="8">
    <source>
        <dbReference type="ARBA" id="ARBA00023242"/>
    </source>
</evidence>
<organism evidence="12 13">
    <name type="scientific">Giardia intestinalis (strain ATCC 50803 / WB clone C6)</name>
    <name type="common">Giardia lamblia</name>
    <dbReference type="NCBI Taxonomy" id="184922"/>
    <lineage>
        <taxon>Eukaryota</taxon>
        <taxon>Metamonada</taxon>
        <taxon>Diplomonadida</taxon>
        <taxon>Hexamitidae</taxon>
        <taxon>Giardiinae</taxon>
        <taxon>Giardia</taxon>
    </lineage>
</organism>
<dbReference type="FunCoup" id="A8BMN2">
    <property type="interactions" value="298"/>
</dbReference>
<dbReference type="GO" id="GO:0003682">
    <property type="term" value="F:chromatin binding"/>
    <property type="evidence" value="ECO:0000318"/>
    <property type="project" value="GO_Central"/>
</dbReference>
<evidence type="ECO:0000256" key="10">
    <source>
        <dbReference type="SAM" id="Coils"/>
    </source>
</evidence>
<comment type="function">
    <text evidence="9">ATPase component of the INO80 complex which remodels chromatin by shifting nucleosomes and is involved in DNA repair.</text>
</comment>
<accession>A8BMN2</accession>
<dbReference type="InterPro" id="IPR027417">
    <property type="entry name" value="P-loop_NTPase"/>
</dbReference>
<evidence type="ECO:0000256" key="3">
    <source>
        <dbReference type="ARBA" id="ARBA00022801"/>
    </source>
</evidence>
<dbReference type="FunFam" id="3.40.50.10810:FF:000005">
    <property type="entry name" value="Photoperiod-independent early flowering 1"/>
    <property type="match status" value="1"/>
</dbReference>
<dbReference type="GO" id="GO:0006281">
    <property type="term" value="P:DNA repair"/>
    <property type="evidence" value="ECO:0007669"/>
    <property type="project" value="UniProtKB-UniRule"/>
</dbReference>
<dbReference type="Pfam" id="PF00271">
    <property type="entry name" value="Helicase_C"/>
    <property type="match status" value="1"/>
</dbReference>
<dbReference type="InterPro" id="IPR050520">
    <property type="entry name" value="INO80/SWR1_helicase"/>
</dbReference>
<dbReference type="InterPro" id="IPR049730">
    <property type="entry name" value="SNF2/RAD54-like_C"/>
</dbReference>
<comment type="subcellular location">
    <subcellularLocation>
        <location evidence="1 9">Nucleus</location>
    </subcellularLocation>
</comment>
<dbReference type="GO" id="GO:0000785">
    <property type="term" value="C:chromatin"/>
    <property type="evidence" value="ECO:0000318"/>
    <property type="project" value="GO_Central"/>
</dbReference>
<keyword evidence="9" id="KW-0234">DNA repair</keyword>
<dbReference type="EC" id="3.6.4.-" evidence="9"/>
<dbReference type="GO" id="GO:0031011">
    <property type="term" value="C:Ino80 complex"/>
    <property type="evidence" value="ECO:0007669"/>
    <property type="project" value="UniProtKB-UniRule"/>
</dbReference>
<sequence>MDPLSRSSVAPQSCGTSALSPRELAQHLYQMYVLPQRVGPSLAYAASHAPSNETSACPAPEKPQEAKDIQQLFYDRDTWTELYHSIAIQQRELLSRIQLEALDHYGRLSMPPLSRPYDCENLSADVISSCTFEICEYLQGERALAPMEDPFPPINDDTEKFLLTCVHTSLDVMDAPVGTAPVLPTPTYSFDNLLQRPCCIDWSIFYLSSNRAEPYTEVSIADILSLPSNLVSKVPRDTSTIFVDIHRLLFQCIKHASSMLTRSFGLDSSTPPCFRTSTAATLSANEFWSLQVLTDRPQAYLLLVPSTFQSSQFSANIYLCFLSLFFTSYIGLAQLLFERVSDFSNLYTLHSISFFQSPAIEHEDQDMLTSMQFLHLPLLENFSQVFTSYNALLFLLSDTSIQSQILQTNVAVGLTALDSSVLSTLEVMTNEESLLLTLTLCKKLGTNLKNYGGFSQRLLYIDAKERYSQNISALPYPSWVQFCRGSLSWYEDYGLHSITPHACLYPLLTETPSSLISNTGKEFHYDPQLSSYCTKEALSNSTFLQRSIPLKPLRVSTLRHHDTSLKSSRTKRRTVPDVQKRSRSHDQSSDLKDIGNSHSAAWALTDALHQGSALGLNPGTTDGGILTINSLSQLAIGSTTEFKTLYNHTDEYIDSAVTLFDYTNYSFEERLQRNKAFLPPHVITATTIQNRLISYATKHMMKRLRSNKQAFAPGAELARIRRVVKDQISTYKRLLREGRDAYNRDSKIRVKLESKRAEQLQEKHQRERLDFLIRQTEQYTFDNIKSKTGVTLVNTGAEKANLDSTDLFKLKILREDLENEYTDEEEALSKAKDNPRTLNISGLNIDLKKQPTKFIGKLKKYQIIGFSWLVNRFELELNSILSDEMGLGKSVQTIAFFQHLVEKYHYHGPFLIIAPNSLLINWIKELKKFVPSLLLWPYWGTQRERMLIKRGWATTLNFGHNIDTAMEKNESVLGKSDSILHVVITSYQIAVSDIKTLAAIPWKTIVLDEAQLIKSSGTQRWRTIMKYKSRCKVLLSGTPIQNSLEELWALLHFVMPELFERKDDFAEWFSKDIESAASRLGAVKLNADQLRRLQGILAPFVLRRVKGDVEKDLGSKKEIIIKCSMSYHQARLYKTVQQQFSLDTMRSSKDDADIRNIVMQLRKICCHPDLFEHTSSVGPFMLYFFISQSRWCQGTKYLEVMKADMEGDPDDDDDRLSTVTSATGLVAAGQKQQKNLRRVSTSSQTSGLAGVSSLSSIHNGPAAQDAVLPTTSSMPLISGLSDLPGVFQLDGDQISTVDSQSSLVATGADDSLGNSKLLNARRDLIFKRTAQSDVEAFTDIFVKIGIPDIARANYIGRRINPSNACSDIELSLPSPVLLGFCSDLAQKILECTIAKYFNIWNTDVPVLRTISRFLALSVQDLGFLAYCPLLIAHNAAWPALFPMIAHFPFDTKYETRFSIVLHLYSLIGSQLMSFDRSILSSTFSSTLPSILVNPSSLLIVSPMSHLLVSDALENGQSDTSAEHFAIEKTSCVFTNTLSKEYHVRYTQRDLLALHQFKQHWLIKAANDFLESQHLNHLLVYDAIAPKVFGLQPQVHIPTIFKPMHTHDVQALLRGEELYRESTFMGSLITPQSYLPLKLYDQKYVSNSLLNCPVYSKSVLRLIKDSGKLTALDKLLHNLYKTREPVLIYCQMTKMLDLLEDYLVFRRYNYVRLDGGDAVNKRGQIVERFMTDDTIFVFLLSTRAASLGLNLTRASTVIFYENDWNPTQDAQAMDRVHRLGQKKSVVIYRLVTEGSIDEKILEKARSKEIVQELVLRGQRRDEFGNLVHVDAYDNQPSKTNVRRMTRDDYLDLLLPSKGDK</sequence>
<dbReference type="PROSITE" id="PS51194">
    <property type="entry name" value="HELICASE_CTER"/>
    <property type="match status" value="1"/>
</dbReference>
<dbReference type="InterPro" id="IPR038718">
    <property type="entry name" value="SNF2-like_sf"/>
</dbReference>
<proteinExistence type="inferred from homology"/>
<comment type="catalytic activity">
    <reaction evidence="9">
        <text>ATP + H2O = ADP + phosphate + H(+)</text>
        <dbReference type="Rhea" id="RHEA:13065"/>
        <dbReference type="ChEBI" id="CHEBI:15377"/>
        <dbReference type="ChEBI" id="CHEBI:15378"/>
        <dbReference type="ChEBI" id="CHEBI:30616"/>
        <dbReference type="ChEBI" id="CHEBI:43474"/>
        <dbReference type="ChEBI" id="CHEBI:456216"/>
    </reaction>
</comment>
<keyword evidence="2" id="KW-0547">Nucleotide-binding</keyword>
<dbReference type="PANTHER" id="PTHR45685:SF2">
    <property type="entry name" value="CHROMATIN-REMODELING ATPASE INO80"/>
    <property type="match status" value="1"/>
</dbReference>
<comment type="domain">
    <text evidence="9">The DBINO region is involved in binding to DNA.</text>
</comment>
<dbReference type="SMART" id="SM00490">
    <property type="entry name" value="HELICc"/>
    <property type="match status" value="1"/>
</dbReference>
<reference evidence="12 13" key="1">
    <citation type="journal article" date="2007" name="Science">
        <title>Genomic minimalism in the early diverging intestinal parasite Giardia lamblia.</title>
        <authorList>
            <person name="Morrison H.G."/>
            <person name="McArthur A.G."/>
            <person name="Gillin F.D."/>
            <person name="Aley S.B."/>
            <person name="Adam R.D."/>
            <person name="Olsen G.J."/>
            <person name="Best A.A."/>
            <person name="Cande W.Z."/>
            <person name="Chen F."/>
            <person name="Cipriano M.J."/>
            <person name="Davids B.J."/>
            <person name="Dawson S.C."/>
            <person name="Elmendorf H.G."/>
            <person name="Hehl A.B."/>
            <person name="Holder M.E."/>
            <person name="Huse S.M."/>
            <person name="Kim U.U."/>
            <person name="Lasek-Nesselquist E."/>
            <person name="Manning G."/>
            <person name="Nigam A."/>
            <person name="Nixon J.E."/>
            <person name="Palm D."/>
            <person name="Passamaneck N.E."/>
            <person name="Prabhu A."/>
            <person name="Reich C.I."/>
            <person name="Reiner D.S."/>
            <person name="Samuelson J."/>
            <person name="Svard S.G."/>
            <person name="Sogin M.L."/>
        </authorList>
    </citation>
    <scope>NUCLEOTIDE SEQUENCE [LARGE SCALE GENOMIC DNA]</scope>
    <source>
        <strain evidence="12 13">WB C6</strain>
    </source>
</reference>
<dbReference type="EMBL" id="AACB03000002">
    <property type="protein sequence ID" value="KAE8304040.1"/>
    <property type="molecule type" value="Genomic_DNA"/>
</dbReference>
<dbReference type="STRING" id="184922.A8BMN2"/>
<keyword evidence="8" id="KW-0539">Nucleus</keyword>
<dbReference type="GO" id="GO:0045944">
    <property type="term" value="P:positive regulation of transcription by RNA polymerase II"/>
    <property type="evidence" value="ECO:0000318"/>
    <property type="project" value="GO_Central"/>
</dbReference>
<evidence type="ECO:0000256" key="11">
    <source>
        <dbReference type="SAM" id="MobiDB-lite"/>
    </source>
</evidence>
<dbReference type="GeneID" id="5699020"/>
<feature type="compositionally biased region" description="Basic and acidic residues" evidence="11">
    <location>
        <begin position="574"/>
        <end position="593"/>
    </location>
</feature>
<dbReference type="Gene3D" id="3.40.50.300">
    <property type="entry name" value="P-loop containing nucleotide triphosphate hydrolases"/>
    <property type="match status" value="2"/>
</dbReference>
<dbReference type="RefSeq" id="XP_001706134.1">
    <property type="nucleotide sequence ID" value="XM_001706082.1"/>
</dbReference>
<dbReference type="SMART" id="SM00487">
    <property type="entry name" value="DEXDc"/>
    <property type="match status" value="1"/>
</dbReference>
<keyword evidence="6" id="KW-0156">Chromatin regulator</keyword>
<dbReference type="PROSITE" id="PS51192">
    <property type="entry name" value="HELICASE_ATP_BIND_1"/>
    <property type="match status" value="1"/>
</dbReference>
<keyword evidence="9" id="KW-0227">DNA damage</keyword>
<dbReference type="InterPro" id="IPR000330">
    <property type="entry name" value="SNF2_N"/>
</dbReference>
<evidence type="ECO:0000256" key="9">
    <source>
        <dbReference type="RuleBase" id="RU368001"/>
    </source>
</evidence>
<gene>
    <name evidence="12" type="ORF">GL50803_0016370</name>
</gene>
<evidence type="ECO:0000256" key="4">
    <source>
        <dbReference type="ARBA" id="ARBA00022806"/>
    </source>
</evidence>
<comment type="similarity">
    <text evidence="9">Belongs to the SNF2/RAD54 helicase family.</text>
</comment>
<evidence type="ECO:0000256" key="1">
    <source>
        <dbReference type="ARBA" id="ARBA00004123"/>
    </source>
</evidence>
<dbReference type="Gene3D" id="3.40.50.10810">
    <property type="entry name" value="Tandem AAA-ATPase domain"/>
    <property type="match status" value="1"/>
</dbReference>
<dbReference type="GO" id="GO:0005634">
    <property type="term" value="C:nucleus"/>
    <property type="evidence" value="ECO:0000318"/>
    <property type="project" value="GO_Central"/>
</dbReference>
<dbReference type="GO" id="GO:0005524">
    <property type="term" value="F:ATP binding"/>
    <property type="evidence" value="ECO:0007669"/>
    <property type="project" value="UniProtKB-UniRule"/>
</dbReference>
<keyword evidence="4" id="KW-0347">Helicase</keyword>
<dbReference type="OMA" id="QRWRTIM"/>
<dbReference type="Pfam" id="PF00176">
    <property type="entry name" value="SNF2-rel_dom"/>
    <property type="match status" value="1"/>
</dbReference>
<dbReference type="KEGG" id="gla:GL50803_0016370"/>
<feature type="coiled-coil region" evidence="10">
    <location>
        <begin position="807"/>
        <end position="834"/>
    </location>
</feature>
<dbReference type="SUPFAM" id="SSF52540">
    <property type="entry name" value="P-loop containing nucleoside triphosphate hydrolases"/>
    <property type="match status" value="2"/>
</dbReference>
<comment type="caution">
    <text evidence="12">The sequence shown here is derived from an EMBL/GenBank/DDBJ whole genome shotgun (WGS) entry which is preliminary data.</text>
</comment>
<keyword evidence="13" id="KW-1185">Reference proteome</keyword>
<dbReference type="VEuPathDB" id="GiardiaDB:GL50803_16370"/>
<evidence type="ECO:0000256" key="2">
    <source>
        <dbReference type="ARBA" id="ARBA00022741"/>
    </source>
</evidence>
<dbReference type="Proteomes" id="UP000001548">
    <property type="component" value="Unassembled WGS sequence"/>
</dbReference>
<keyword evidence="3 9" id="KW-0378">Hydrolase</keyword>
<evidence type="ECO:0000256" key="5">
    <source>
        <dbReference type="ARBA" id="ARBA00022840"/>
    </source>
</evidence>